<dbReference type="InterPro" id="IPR027443">
    <property type="entry name" value="IPNS-like_sf"/>
</dbReference>
<protein>
    <submittedName>
        <fullName evidence="3">Aspartyl beta-hydroxylase</fullName>
    </submittedName>
</protein>
<organism evidence="3 4">
    <name type="scientific">Lysobacter soli</name>
    <dbReference type="NCBI Taxonomy" id="453783"/>
    <lineage>
        <taxon>Bacteria</taxon>
        <taxon>Pseudomonadati</taxon>
        <taxon>Pseudomonadota</taxon>
        <taxon>Gammaproteobacteria</taxon>
        <taxon>Lysobacterales</taxon>
        <taxon>Lysobacteraceae</taxon>
        <taxon>Lysobacter</taxon>
    </lineage>
</organism>
<dbReference type="RefSeq" id="WP_115843362.1">
    <property type="nucleotide sequence ID" value="NZ_CP183976.1"/>
</dbReference>
<evidence type="ECO:0000313" key="4">
    <source>
        <dbReference type="Proteomes" id="UP000256829"/>
    </source>
</evidence>
<dbReference type="SUPFAM" id="SSF51197">
    <property type="entry name" value="Clavaminate synthase-like"/>
    <property type="match status" value="1"/>
</dbReference>
<name>A0A3D8V9U7_9GAMM</name>
<comment type="caution">
    <text evidence="3">The sequence shown here is derived from an EMBL/GenBank/DDBJ whole genome shotgun (WGS) entry which is preliminary data.</text>
</comment>
<reference evidence="3 4" key="1">
    <citation type="submission" date="2018-08" db="EMBL/GenBank/DDBJ databases">
        <title>Lysobacter soli KCTC 22011, whole genome shotgun sequence.</title>
        <authorList>
            <person name="Zhang X."/>
            <person name="Feng G."/>
            <person name="Zhu H."/>
        </authorList>
    </citation>
    <scope>NUCLEOTIDE SEQUENCE [LARGE SCALE GENOMIC DNA]</scope>
    <source>
        <strain evidence="3 4">KCTC 22011</strain>
    </source>
</reference>
<feature type="region of interest" description="Disordered" evidence="1">
    <location>
        <begin position="1"/>
        <end position="23"/>
    </location>
</feature>
<evidence type="ECO:0000259" key="2">
    <source>
        <dbReference type="Pfam" id="PF05118"/>
    </source>
</evidence>
<dbReference type="InterPro" id="IPR007803">
    <property type="entry name" value="Asp/Arg/Pro-Hydrxlase"/>
</dbReference>
<feature type="domain" description="Aspartyl/asparaginy/proline hydroxylase" evidence="2">
    <location>
        <begin position="111"/>
        <end position="195"/>
    </location>
</feature>
<dbReference type="AlphaFoldDB" id="A0A3D8V9U7"/>
<gene>
    <name evidence="3" type="ORF">DX912_14095</name>
</gene>
<dbReference type="Pfam" id="PF05118">
    <property type="entry name" value="Asp_Arg_Hydrox"/>
    <property type="match status" value="1"/>
</dbReference>
<evidence type="ECO:0000256" key="1">
    <source>
        <dbReference type="SAM" id="MobiDB-lite"/>
    </source>
</evidence>
<dbReference type="EMBL" id="QTJR01000011">
    <property type="protein sequence ID" value="RDY66105.1"/>
    <property type="molecule type" value="Genomic_DNA"/>
</dbReference>
<sequence>MATTTFPPAGFKPEDIQPNPRKTTSVRRLGHVDIARLREAVLALPEATWDAENADKPNRFEALDRTRHIVFRFVSDFQDWRKHYERPLWSSWRELLEPVMAQAVAPYGYANAEFPRVMLARMAPGGVIKPHRDANPAAKWPHKIHVPLLTNDRVVFFIDGTGYHFVEGEAVEVSNMAVHAVENNGDTDRIHLIFEYFDADQTIPDWVGKLPARK</sequence>
<accession>A0A3D8V9U7</accession>
<keyword evidence="4" id="KW-1185">Reference proteome</keyword>
<dbReference type="Proteomes" id="UP000256829">
    <property type="component" value="Unassembled WGS sequence"/>
</dbReference>
<proteinExistence type="predicted"/>
<evidence type="ECO:0000313" key="3">
    <source>
        <dbReference type="EMBL" id="RDY66105.1"/>
    </source>
</evidence>
<dbReference type="Gene3D" id="2.60.120.330">
    <property type="entry name" value="B-lactam Antibiotic, Isopenicillin N Synthase, Chain"/>
    <property type="match status" value="1"/>
</dbReference>